<accession>A0AA86VBS9</accession>
<evidence type="ECO:0000313" key="2">
    <source>
        <dbReference type="EMBL" id="CAJ1929610.1"/>
    </source>
</evidence>
<evidence type="ECO:0000256" key="1">
    <source>
        <dbReference type="SAM" id="MobiDB-lite"/>
    </source>
</evidence>
<name>A0AA86VBS9_9FABA</name>
<dbReference type="EMBL" id="OY731399">
    <property type="protein sequence ID" value="CAJ1929610.1"/>
    <property type="molecule type" value="Genomic_DNA"/>
</dbReference>
<dbReference type="Proteomes" id="UP001189624">
    <property type="component" value="Chromosome 2"/>
</dbReference>
<evidence type="ECO:0000313" key="3">
    <source>
        <dbReference type="Proteomes" id="UP001189624"/>
    </source>
</evidence>
<feature type="region of interest" description="Disordered" evidence="1">
    <location>
        <begin position="1"/>
        <end position="27"/>
    </location>
</feature>
<dbReference type="Gramene" id="rna-AYBTSS11_LOCUS4508">
    <property type="protein sequence ID" value="CAJ1929610.1"/>
    <property type="gene ID" value="gene-AYBTSS11_LOCUS4508"/>
</dbReference>
<feature type="non-terminal residue" evidence="2">
    <location>
        <position position="1"/>
    </location>
</feature>
<keyword evidence="3" id="KW-1185">Reference proteome</keyword>
<organism evidence="2 3">
    <name type="scientific">Sphenostylis stenocarpa</name>
    <dbReference type="NCBI Taxonomy" id="92480"/>
    <lineage>
        <taxon>Eukaryota</taxon>
        <taxon>Viridiplantae</taxon>
        <taxon>Streptophyta</taxon>
        <taxon>Embryophyta</taxon>
        <taxon>Tracheophyta</taxon>
        <taxon>Spermatophyta</taxon>
        <taxon>Magnoliopsida</taxon>
        <taxon>eudicotyledons</taxon>
        <taxon>Gunneridae</taxon>
        <taxon>Pentapetalae</taxon>
        <taxon>rosids</taxon>
        <taxon>fabids</taxon>
        <taxon>Fabales</taxon>
        <taxon>Fabaceae</taxon>
        <taxon>Papilionoideae</taxon>
        <taxon>50 kb inversion clade</taxon>
        <taxon>NPAAA clade</taxon>
        <taxon>indigoferoid/millettioid clade</taxon>
        <taxon>Phaseoleae</taxon>
        <taxon>Sphenostylis</taxon>
    </lineage>
</organism>
<dbReference type="AlphaFoldDB" id="A0AA86VBS9"/>
<sequence>TPPTQPNPKETKGLTQTHPLSFEKKENTIRNVSEEDTMHYREGGEWCRDNAYADSKVPRGALIFINT</sequence>
<proteinExistence type="predicted"/>
<reference evidence="2" key="1">
    <citation type="submission" date="2023-10" db="EMBL/GenBank/DDBJ databases">
        <authorList>
            <person name="Domelevo Entfellner J.-B."/>
        </authorList>
    </citation>
    <scope>NUCLEOTIDE SEQUENCE</scope>
</reference>
<gene>
    <name evidence="2" type="ORF">AYBTSS11_LOCUS4508</name>
</gene>
<protein>
    <submittedName>
        <fullName evidence="2">Uncharacterized protein</fullName>
    </submittedName>
</protein>